<dbReference type="Proteomes" id="UP001169027">
    <property type="component" value="Unassembled WGS sequence"/>
</dbReference>
<evidence type="ECO:0000313" key="2">
    <source>
        <dbReference type="Proteomes" id="UP001169027"/>
    </source>
</evidence>
<evidence type="ECO:0000313" key="1">
    <source>
        <dbReference type="EMBL" id="MDO1536680.1"/>
    </source>
</evidence>
<gene>
    <name evidence="1" type="ORF">Q2T77_30850</name>
</gene>
<proteinExistence type="predicted"/>
<protein>
    <submittedName>
        <fullName evidence="1">Uncharacterized protein</fullName>
    </submittedName>
</protein>
<organism evidence="1 2">
    <name type="scientific">Variovorax ginsengisoli</name>
    <dbReference type="NCBI Taxonomy" id="363844"/>
    <lineage>
        <taxon>Bacteria</taxon>
        <taxon>Pseudomonadati</taxon>
        <taxon>Pseudomonadota</taxon>
        <taxon>Betaproteobacteria</taxon>
        <taxon>Burkholderiales</taxon>
        <taxon>Comamonadaceae</taxon>
        <taxon>Variovorax</taxon>
    </lineage>
</organism>
<accession>A0ABT8SCP4</accession>
<comment type="caution">
    <text evidence="1">The sequence shown here is derived from an EMBL/GenBank/DDBJ whole genome shotgun (WGS) entry which is preliminary data.</text>
</comment>
<dbReference type="EMBL" id="JAUKVY010000030">
    <property type="protein sequence ID" value="MDO1536680.1"/>
    <property type="molecule type" value="Genomic_DNA"/>
</dbReference>
<name>A0ABT8SCP4_9BURK</name>
<reference evidence="1" key="1">
    <citation type="submission" date="2023-06" db="EMBL/GenBank/DDBJ databases">
        <authorList>
            <person name="Jiang Y."/>
            <person name="Liu Q."/>
        </authorList>
    </citation>
    <scope>NUCLEOTIDE SEQUENCE</scope>
    <source>
        <strain evidence="1">CGMCC 1.12090</strain>
    </source>
</reference>
<dbReference type="RefSeq" id="WP_301814832.1">
    <property type="nucleotide sequence ID" value="NZ_JAUJZH010000030.1"/>
</dbReference>
<keyword evidence="2" id="KW-1185">Reference proteome</keyword>
<sequence length="45" mass="4453">MLDAACGYAGLITELGGDPGSGLTLMLTISYLARAITGLVTAIAP</sequence>